<evidence type="ECO:0000259" key="4">
    <source>
        <dbReference type="PROSITE" id="PS50011"/>
    </source>
</evidence>
<dbReference type="PROSITE" id="PS50011">
    <property type="entry name" value="PROTEIN_KINASE_DOM"/>
    <property type="match status" value="1"/>
</dbReference>
<feature type="domain" description="Protein kinase" evidence="4">
    <location>
        <begin position="101"/>
        <end position="384"/>
    </location>
</feature>
<protein>
    <recommendedName>
        <fullName evidence="9">PX domain-containing protein kinase-like protein</fullName>
    </recommendedName>
</protein>
<comment type="subcellular location">
    <subcellularLocation>
        <location evidence="1">Cytoplasm</location>
    </subcellularLocation>
</comment>
<dbReference type="GO" id="GO:0005524">
    <property type="term" value="F:ATP binding"/>
    <property type="evidence" value="ECO:0007669"/>
    <property type="project" value="InterPro"/>
</dbReference>
<dbReference type="GO" id="GO:0045022">
    <property type="term" value="P:early endosome to late endosome transport"/>
    <property type="evidence" value="ECO:0007669"/>
    <property type="project" value="TreeGrafter"/>
</dbReference>
<dbReference type="GO" id="GO:0005770">
    <property type="term" value="C:late endosome"/>
    <property type="evidence" value="ECO:0007669"/>
    <property type="project" value="TreeGrafter"/>
</dbReference>
<dbReference type="InterPro" id="IPR000719">
    <property type="entry name" value="Prot_kinase_dom"/>
</dbReference>
<dbReference type="Proteomes" id="UP000827092">
    <property type="component" value="Unassembled WGS sequence"/>
</dbReference>
<feature type="domain" description="WH2" evidence="6">
    <location>
        <begin position="529"/>
        <end position="548"/>
    </location>
</feature>
<evidence type="ECO:0000256" key="3">
    <source>
        <dbReference type="SAM" id="MobiDB-lite"/>
    </source>
</evidence>
<organism evidence="7 8">
    <name type="scientific">Oedothorax gibbosus</name>
    <dbReference type="NCBI Taxonomy" id="931172"/>
    <lineage>
        <taxon>Eukaryota</taxon>
        <taxon>Metazoa</taxon>
        <taxon>Ecdysozoa</taxon>
        <taxon>Arthropoda</taxon>
        <taxon>Chelicerata</taxon>
        <taxon>Arachnida</taxon>
        <taxon>Araneae</taxon>
        <taxon>Araneomorphae</taxon>
        <taxon>Entelegynae</taxon>
        <taxon>Araneoidea</taxon>
        <taxon>Linyphiidae</taxon>
        <taxon>Erigoninae</taxon>
        <taxon>Oedothorax</taxon>
    </lineage>
</organism>
<comment type="caution">
    <text evidence="7">The sequence shown here is derived from an EMBL/GenBank/DDBJ whole genome shotgun (WGS) entry which is preliminary data.</text>
</comment>
<dbReference type="SMART" id="SM00220">
    <property type="entry name" value="S_TKc"/>
    <property type="match status" value="1"/>
</dbReference>
<dbReference type="Gene3D" id="1.10.510.10">
    <property type="entry name" value="Transferase(Phosphotransferase) domain 1"/>
    <property type="match status" value="1"/>
</dbReference>
<dbReference type="GO" id="GO:0006622">
    <property type="term" value="P:protein targeting to lysosome"/>
    <property type="evidence" value="ECO:0007669"/>
    <property type="project" value="TreeGrafter"/>
</dbReference>
<accession>A0AAV6URU4</accession>
<dbReference type="Pfam" id="PF02205">
    <property type="entry name" value="WH2"/>
    <property type="match status" value="1"/>
</dbReference>
<dbReference type="GO" id="GO:0035091">
    <property type="term" value="F:phosphatidylinositol binding"/>
    <property type="evidence" value="ECO:0007669"/>
    <property type="project" value="InterPro"/>
</dbReference>
<sequence length="558" mass="62052">MILDDTQALSCTIEAAENVQGHTVYIMKVQRGSSDASWSVTRRYSDFDSLNNMLLCSGLDMPLPPKKVFGKLEREFIAERQQALQMYINFVLSHPLLSTSIHVKKFLDPNNYAFNFVETSLQHVSMVFRSEPEWEIVEPLLEFGWRIRKQYFSIKSKNEAKKRFILSWMALGPDQYLNEKDLSTAVKLLGSIQHPYILPNSMCCVSSNGGLVIYDFLESGTLRDILCNTKPRLQFLKKYGNPKSYNAFELPKLRTFGCQILIALKFLHDRGFYHGSVHSGNVAIVGGKCQLLDVFNGIQGVPCLLRPYLLQLKKIQSVENIDVYCFGHLLYEMAFGAPLSAVTCDNLPNSCAPELRSVLLSILSKESLKTGVPSISSLLQHPFFAYSSGDTEKIHLKVPTQLKESLKKARDLAEARLKEEQKTIRHSKRLSKVHAQLTNEDEKKKRSHERKKKHNLDIANNASSERSRTTTPTGSISSNGISTPSSPVPPPPMIAPPLAPPPPPPPPMMVPPAPPPPPLASPMGGAGNDRSALLSSIQGFSKAALKKAETKDCSVPKV</sequence>
<dbReference type="Pfam" id="PF00787">
    <property type="entry name" value="PX"/>
    <property type="match status" value="1"/>
</dbReference>
<feature type="compositionally biased region" description="Basic residues" evidence="3">
    <location>
        <begin position="445"/>
        <end position="454"/>
    </location>
</feature>
<dbReference type="InterPro" id="IPR003124">
    <property type="entry name" value="WH2_dom"/>
</dbReference>
<dbReference type="GO" id="GO:0005886">
    <property type="term" value="C:plasma membrane"/>
    <property type="evidence" value="ECO:0007669"/>
    <property type="project" value="TreeGrafter"/>
</dbReference>
<dbReference type="InterPro" id="IPR036871">
    <property type="entry name" value="PX_dom_sf"/>
</dbReference>
<dbReference type="InterPro" id="IPR011009">
    <property type="entry name" value="Kinase-like_dom_sf"/>
</dbReference>
<feature type="domain" description="PX" evidence="5">
    <location>
        <begin position="3"/>
        <end position="114"/>
    </location>
</feature>
<evidence type="ECO:0000256" key="2">
    <source>
        <dbReference type="ARBA" id="ARBA00022490"/>
    </source>
</evidence>
<evidence type="ECO:0000313" key="8">
    <source>
        <dbReference type="Proteomes" id="UP000827092"/>
    </source>
</evidence>
<dbReference type="GO" id="GO:0005769">
    <property type="term" value="C:early endosome"/>
    <property type="evidence" value="ECO:0007669"/>
    <property type="project" value="TreeGrafter"/>
</dbReference>
<dbReference type="SMART" id="SM00312">
    <property type="entry name" value="PX"/>
    <property type="match status" value="1"/>
</dbReference>
<dbReference type="SUPFAM" id="SSF64268">
    <property type="entry name" value="PX domain"/>
    <property type="match status" value="1"/>
</dbReference>
<reference evidence="7 8" key="1">
    <citation type="journal article" date="2022" name="Nat. Ecol. Evol.">
        <title>A masculinizing supergene underlies an exaggerated male reproductive morph in a spider.</title>
        <authorList>
            <person name="Hendrickx F."/>
            <person name="De Corte Z."/>
            <person name="Sonet G."/>
            <person name="Van Belleghem S.M."/>
            <person name="Kostlbacher S."/>
            <person name="Vangestel C."/>
        </authorList>
    </citation>
    <scope>NUCLEOTIDE SEQUENCE [LARGE SCALE GENOMIC DNA]</scope>
    <source>
        <strain evidence="7">W744_W776</strain>
    </source>
</reference>
<dbReference type="PROSITE" id="PS50195">
    <property type="entry name" value="PX"/>
    <property type="match status" value="1"/>
</dbReference>
<keyword evidence="2" id="KW-0963">Cytoplasm</keyword>
<name>A0AAV6URU4_9ARAC</name>
<feature type="compositionally biased region" description="Pro residues" evidence="3">
    <location>
        <begin position="486"/>
        <end position="520"/>
    </location>
</feature>
<evidence type="ECO:0000256" key="1">
    <source>
        <dbReference type="ARBA" id="ARBA00004496"/>
    </source>
</evidence>
<proteinExistence type="predicted"/>
<dbReference type="AlphaFoldDB" id="A0AAV6URU4"/>
<dbReference type="GO" id="GO:0043271">
    <property type="term" value="P:negative regulation of monoatomic ion transport"/>
    <property type="evidence" value="ECO:0007669"/>
    <property type="project" value="TreeGrafter"/>
</dbReference>
<evidence type="ECO:0000259" key="6">
    <source>
        <dbReference type="PROSITE" id="PS51082"/>
    </source>
</evidence>
<dbReference type="InterPro" id="IPR001683">
    <property type="entry name" value="PX_dom"/>
</dbReference>
<feature type="compositionally biased region" description="Low complexity" evidence="3">
    <location>
        <begin position="469"/>
        <end position="485"/>
    </location>
</feature>
<dbReference type="GO" id="GO:0008333">
    <property type="term" value="P:endosome to lysosome transport"/>
    <property type="evidence" value="ECO:0007669"/>
    <property type="project" value="TreeGrafter"/>
</dbReference>
<dbReference type="PROSITE" id="PS51082">
    <property type="entry name" value="WH2"/>
    <property type="match status" value="1"/>
</dbReference>
<dbReference type="InterPro" id="IPR051837">
    <property type="entry name" value="SortingNexin/PXDomain-PKLike"/>
</dbReference>
<evidence type="ECO:0000259" key="5">
    <source>
        <dbReference type="PROSITE" id="PS50195"/>
    </source>
</evidence>
<dbReference type="GO" id="GO:0003779">
    <property type="term" value="F:actin binding"/>
    <property type="evidence" value="ECO:0007669"/>
    <property type="project" value="InterPro"/>
</dbReference>
<gene>
    <name evidence="7" type="ORF">JTE90_026787</name>
</gene>
<dbReference type="EMBL" id="JAFNEN010000304">
    <property type="protein sequence ID" value="KAG8186368.1"/>
    <property type="molecule type" value="Genomic_DNA"/>
</dbReference>
<dbReference type="InterPro" id="IPR001245">
    <property type="entry name" value="Ser-Thr/Tyr_kinase_cat_dom"/>
</dbReference>
<dbReference type="GO" id="GO:0004672">
    <property type="term" value="F:protein kinase activity"/>
    <property type="evidence" value="ECO:0007669"/>
    <property type="project" value="InterPro"/>
</dbReference>
<dbReference type="Pfam" id="PF07714">
    <property type="entry name" value="PK_Tyr_Ser-Thr"/>
    <property type="match status" value="1"/>
</dbReference>
<dbReference type="PANTHER" id="PTHR22999">
    <property type="entry name" value="PX SERINE/THREONINE KINASE PXK"/>
    <property type="match status" value="1"/>
</dbReference>
<feature type="region of interest" description="Disordered" evidence="3">
    <location>
        <begin position="418"/>
        <end position="531"/>
    </location>
</feature>
<dbReference type="PANTHER" id="PTHR22999:SF40">
    <property type="entry name" value="PX DOMAIN-CONTAINING PROTEIN KINASE-LIKE PROTEIN"/>
    <property type="match status" value="1"/>
</dbReference>
<evidence type="ECO:0000313" key="7">
    <source>
        <dbReference type="EMBL" id="KAG8186368.1"/>
    </source>
</evidence>
<dbReference type="FunFam" id="3.30.1520.10:FF:000010">
    <property type="entry name" value="PX domain-containing protein kinase-like protein isoform X6"/>
    <property type="match status" value="1"/>
</dbReference>
<dbReference type="Gene3D" id="3.30.1520.10">
    <property type="entry name" value="Phox-like domain"/>
    <property type="match status" value="1"/>
</dbReference>
<evidence type="ECO:0008006" key="9">
    <source>
        <dbReference type="Google" id="ProtNLM"/>
    </source>
</evidence>
<keyword evidence="8" id="KW-1185">Reference proteome</keyword>
<dbReference type="SUPFAM" id="SSF56112">
    <property type="entry name" value="Protein kinase-like (PK-like)"/>
    <property type="match status" value="1"/>
</dbReference>